<evidence type="ECO:0000313" key="1">
    <source>
        <dbReference type="EMBL" id="KAL2039095.1"/>
    </source>
</evidence>
<comment type="caution">
    <text evidence="1">The sequence shown here is derived from an EMBL/GenBank/DDBJ whole genome shotgun (WGS) entry which is preliminary data.</text>
</comment>
<sequence length="116" mass="12520">MLAASARLTWRTRAAPYMFRTAQQTICDGCEFGKAVPKTSYSSAPFVDSKEKGPSRIRRSVARYRRAPETALHAASGRLYCSMLLNTCKGGAVGTKVQLEQGNLEGGAARCAGSRM</sequence>
<dbReference type="EMBL" id="JBEFKJ010000027">
    <property type="protein sequence ID" value="KAL2039095.1"/>
    <property type="molecule type" value="Genomic_DNA"/>
</dbReference>
<name>A0ABR3ZZP1_9LECA</name>
<organism evidence="1 2">
    <name type="scientific">Stereocaulon virgatum</name>
    <dbReference type="NCBI Taxonomy" id="373712"/>
    <lineage>
        <taxon>Eukaryota</taxon>
        <taxon>Fungi</taxon>
        <taxon>Dikarya</taxon>
        <taxon>Ascomycota</taxon>
        <taxon>Pezizomycotina</taxon>
        <taxon>Lecanoromycetes</taxon>
        <taxon>OSLEUM clade</taxon>
        <taxon>Lecanoromycetidae</taxon>
        <taxon>Lecanorales</taxon>
        <taxon>Lecanorineae</taxon>
        <taxon>Stereocaulaceae</taxon>
        <taxon>Stereocaulon</taxon>
    </lineage>
</organism>
<reference evidence="1 2" key="1">
    <citation type="submission" date="2024-09" db="EMBL/GenBank/DDBJ databases">
        <title>Rethinking Asexuality: The Enigmatic Case of Functional Sexual Genes in Lepraria (Stereocaulaceae).</title>
        <authorList>
            <person name="Doellman M."/>
            <person name="Sun Y."/>
            <person name="Barcenas-Pena A."/>
            <person name="Lumbsch H.T."/>
            <person name="Grewe F."/>
        </authorList>
    </citation>
    <scope>NUCLEOTIDE SEQUENCE [LARGE SCALE GENOMIC DNA]</scope>
    <source>
        <strain evidence="1 2">Mercado 3170</strain>
    </source>
</reference>
<dbReference type="Proteomes" id="UP001590950">
    <property type="component" value="Unassembled WGS sequence"/>
</dbReference>
<gene>
    <name evidence="1" type="ORF">N7G274_008144</name>
</gene>
<protein>
    <submittedName>
        <fullName evidence="1">Uncharacterized protein</fullName>
    </submittedName>
</protein>
<evidence type="ECO:0000313" key="2">
    <source>
        <dbReference type="Proteomes" id="UP001590950"/>
    </source>
</evidence>
<proteinExistence type="predicted"/>
<keyword evidence="2" id="KW-1185">Reference proteome</keyword>
<accession>A0ABR3ZZP1</accession>